<feature type="region of interest" description="Disordered" evidence="1">
    <location>
        <begin position="83"/>
        <end position="106"/>
    </location>
</feature>
<evidence type="ECO:0000313" key="2">
    <source>
        <dbReference type="EMBL" id="KAH7976261.1"/>
    </source>
</evidence>
<comment type="caution">
    <text evidence="2">The sequence shown here is derived from an EMBL/GenBank/DDBJ whole genome shotgun (WGS) entry which is preliminary data.</text>
</comment>
<dbReference type="EMBL" id="JABSTV010001246">
    <property type="protein sequence ID" value="KAH7976261.1"/>
    <property type="molecule type" value="Genomic_DNA"/>
</dbReference>
<dbReference type="VEuPathDB" id="VectorBase:RSAN_038266"/>
<keyword evidence="3" id="KW-1185">Reference proteome</keyword>
<evidence type="ECO:0000256" key="1">
    <source>
        <dbReference type="SAM" id="MobiDB-lite"/>
    </source>
</evidence>
<name>A0A9D4QDG2_RHISA</name>
<dbReference type="AlphaFoldDB" id="A0A9D4QDG2"/>
<sequence length="124" mass="12904">MAEGANASLKEANTEAIDATRADVAGLGHSGSLALQVDGASIGHSSSTTCESADDGKCSILTPGIPPERRADQNEMALAVMGSATERSDGDQLDLSSEMPSENFKNSDVERSYGCVHVYERGNL</sequence>
<reference evidence="2" key="2">
    <citation type="submission" date="2021-09" db="EMBL/GenBank/DDBJ databases">
        <authorList>
            <person name="Jia N."/>
            <person name="Wang J."/>
            <person name="Shi W."/>
            <person name="Du L."/>
            <person name="Sun Y."/>
            <person name="Zhan W."/>
            <person name="Jiang J."/>
            <person name="Wang Q."/>
            <person name="Zhang B."/>
            <person name="Ji P."/>
            <person name="Sakyi L.B."/>
            <person name="Cui X."/>
            <person name="Yuan T."/>
            <person name="Jiang B."/>
            <person name="Yang W."/>
            <person name="Lam T.T.-Y."/>
            <person name="Chang Q."/>
            <person name="Ding S."/>
            <person name="Wang X."/>
            <person name="Zhu J."/>
            <person name="Ruan X."/>
            <person name="Zhao L."/>
            <person name="Wei J."/>
            <person name="Que T."/>
            <person name="Du C."/>
            <person name="Cheng J."/>
            <person name="Dai P."/>
            <person name="Han X."/>
            <person name="Huang E."/>
            <person name="Gao Y."/>
            <person name="Liu J."/>
            <person name="Shao H."/>
            <person name="Ye R."/>
            <person name="Li L."/>
            <person name="Wei W."/>
            <person name="Wang X."/>
            <person name="Wang C."/>
            <person name="Huo Q."/>
            <person name="Li W."/>
            <person name="Guo W."/>
            <person name="Chen H."/>
            <person name="Chen S."/>
            <person name="Zhou L."/>
            <person name="Zhou L."/>
            <person name="Ni X."/>
            <person name="Tian J."/>
            <person name="Zhou Y."/>
            <person name="Sheng Y."/>
            <person name="Liu T."/>
            <person name="Pan Y."/>
            <person name="Xia L."/>
            <person name="Li J."/>
            <person name="Zhao F."/>
            <person name="Cao W."/>
        </authorList>
    </citation>
    <scope>NUCLEOTIDE SEQUENCE</scope>
    <source>
        <strain evidence="2">Rsan-2018</strain>
        <tissue evidence="2">Larvae</tissue>
    </source>
</reference>
<organism evidence="2 3">
    <name type="scientific">Rhipicephalus sanguineus</name>
    <name type="common">Brown dog tick</name>
    <name type="synonym">Ixodes sanguineus</name>
    <dbReference type="NCBI Taxonomy" id="34632"/>
    <lineage>
        <taxon>Eukaryota</taxon>
        <taxon>Metazoa</taxon>
        <taxon>Ecdysozoa</taxon>
        <taxon>Arthropoda</taxon>
        <taxon>Chelicerata</taxon>
        <taxon>Arachnida</taxon>
        <taxon>Acari</taxon>
        <taxon>Parasitiformes</taxon>
        <taxon>Ixodida</taxon>
        <taxon>Ixodoidea</taxon>
        <taxon>Ixodidae</taxon>
        <taxon>Rhipicephalinae</taxon>
        <taxon>Rhipicephalus</taxon>
        <taxon>Rhipicephalus</taxon>
    </lineage>
</organism>
<accession>A0A9D4QDG2</accession>
<evidence type="ECO:0000313" key="3">
    <source>
        <dbReference type="Proteomes" id="UP000821837"/>
    </source>
</evidence>
<proteinExistence type="predicted"/>
<protein>
    <submittedName>
        <fullName evidence="2">Uncharacterized protein</fullName>
    </submittedName>
</protein>
<gene>
    <name evidence="2" type="ORF">HPB52_010392</name>
</gene>
<feature type="compositionally biased region" description="Polar residues" evidence="1">
    <location>
        <begin position="94"/>
        <end position="104"/>
    </location>
</feature>
<reference evidence="2" key="1">
    <citation type="journal article" date="2020" name="Cell">
        <title>Large-Scale Comparative Analyses of Tick Genomes Elucidate Their Genetic Diversity and Vector Capacities.</title>
        <authorList>
            <consortium name="Tick Genome and Microbiome Consortium (TIGMIC)"/>
            <person name="Jia N."/>
            <person name="Wang J."/>
            <person name="Shi W."/>
            <person name="Du L."/>
            <person name="Sun Y."/>
            <person name="Zhan W."/>
            <person name="Jiang J.F."/>
            <person name="Wang Q."/>
            <person name="Zhang B."/>
            <person name="Ji P."/>
            <person name="Bell-Sakyi L."/>
            <person name="Cui X.M."/>
            <person name="Yuan T.T."/>
            <person name="Jiang B.G."/>
            <person name="Yang W.F."/>
            <person name="Lam T.T."/>
            <person name="Chang Q.C."/>
            <person name="Ding S.J."/>
            <person name="Wang X.J."/>
            <person name="Zhu J.G."/>
            <person name="Ruan X.D."/>
            <person name="Zhao L."/>
            <person name="Wei J.T."/>
            <person name="Ye R.Z."/>
            <person name="Que T.C."/>
            <person name="Du C.H."/>
            <person name="Zhou Y.H."/>
            <person name="Cheng J.X."/>
            <person name="Dai P.F."/>
            <person name="Guo W.B."/>
            <person name="Han X.H."/>
            <person name="Huang E.J."/>
            <person name="Li L.F."/>
            <person name="Wei W."/>
            <person name="Gao Y.C."/>
            <person name="Liu J.Z."/>
            <person name="Shao H.Z."/>
            <person name="Wang X."/>
            <person name="Wang C.C."/>
            <person name="Yang T.C."/>
            <person name="Huo Q.B."/>
            <person name="Li W."/>
            <person name="Chen H.Y."/>
            <person name="Chen S.E."/>
            <person name="Zhou L.G."/>
            <person name="Ni X.B."/>
            <person name="Tian J.H."/>
            <person name="Sheng Y."/>
            <person name="Liu T."/>
            <person name="Pan Y.S."/>
            <person name="Xia L.Y."/>
            <person name="Li J."/>
            <person name="Zhao F."/>
            <person name="Cao W.C."/>
        </authorList>
    </citation>
    <scope>NUCLEOTIDE SEQUENCE</scope>
    <source>
        <strain evidence="2">Rsan-2018</strain>
    </source>
</reference>
<dbReference type="Proteomes" id="UP000821837">
    <property type="component" value="Chromosome 10"/>
</dbReference>